<dbReference type="InterPro" id="IPR023696">
    <property type="entry name" value="Ureohydrolase_dom_sf"/>
</dbReference>
<dbReference type="AlphaFoldDB" id="A0A382TVL8"/>
<proteinExistence type="predicted"/>
<sequence>MEQTIKTVYSDKQRLHALKAEISSGKARPTYEKPERADMVVKRIQQLAFGEIVEPEEYSIDLATKVHDAQYVEFLQSCWPQWEEKFGPDNDAMASVFCHPDLKRYRPQHI</sequence>
<evidence type="ECO:0008006" key="2">
    <source>
        <dbReference type="Google" id="ProtNLM"/>
    </source>
</evidence>
<dbReference type="SUPFAM" id="SSF52768">
    <property type="entry name" value="Arginase/deacetylase"/>
    <property type="match status" value="1"/>
</dbReference>
<gene>
    <name evidence="1" type="ORF">METZ01_LOCUS378405</name>
</gene>
<organism evidence="1">
    <name type="scientific">marine metagenome</name>
    <dbReference type="NCBI Taxonomy" id="408172"/>
    <lineage>
        <taxon>unclassified sequences</taxon>
        <taxon>metagenomes</taxon>
        <taxon>ecological metagenomes</taxon>
    </lineage>
</organism>
<accession>A0A382TVL8</accession>
<dbReference type="InterPro" id="IPR037138">
    <property type="entry name" value="His_deacetylse_dom_sf"/>
</dbReference>
<evidence type="ECO:0000313" key="1">
    <source>
        <dbReference type="EMBL" id="SVD25551.1"/>
    </source>
</evidence>
<name>A0A382TVL8_9ZZZZ</name>
<feature type="non-terminal residue" evidence="1">
    <location>
        <position position="110"/>
    </location>
</feature>
<protein>
    <recommendedName>
        <fullName evidence="2">Histone deacetylase domain-containing protein</fullName>
    </recommendedName>
</protein>
<reference evidence="1" key="1">
    <citation type="submission" date="2018-05" db="EMBL/GenBank/DDBJ databases">
        <authorList>
            <person name="Lanie J.A."/>
            <person name="Ng W.-L."/>
            <person name="Kazmierczak K.M."/>
            <person name="Andrzejewski T.M."/>
            <person name="Davidsen T.M."/>
            <person name="Wayne K.J."/>
            <person name="Tettelin H."/>
            <person name="Glass J.I."/>
            <person name="Rusch D."/>
            <person name="Podicherti R."/>
            <person name="Tsui H.-C.T."/>
            <person name="Winkler M.E."/>
        </authorList>
    </citation>
    <scope>NUCLEOTIDE SEQUENCE</scope>
</reference>
<dbReference type="Gene3D" id="3.40.800.20">
    <property type="entry name" value="Histone deacetylase domain"/>
    <property type="match status" value="1"/>
</dbReference>
<dbReference type="EMBL" id="UINC01139166">
    <property type="protein sequence ID" value="SVD25551.1"/>
    <property type="molecule type" value="Genomic_DNA"/>
</dbReference>